<keyword evidence="3" id="KW-0328">Glycosyltransferase</keyword>
<protein>
    <submittedName>
        <fullName evidence="7">Galactofuranosyltransferase GlfT2</fullName>
    </submittedName>
</protein>
<dbReference type="PANTHER" id="PTHR43179">
    <property type="entry name" value="RHAMNOSYLTRANSFERASE WBBL"/>
    <property type="match status" value="1"/>
</dbReference>
<comment type="pathway">
    <text evidence="1">Cell wall biogenesis; cell wall polysaccharide biosynthesis.</text>
</comment>
<feature type="domain" description="Galactofuranosyltransferase-2 C-terminal" evidence="6">
    <location>
        <begin position="469"/>
        <end position="661"/>
    </location>
</feature>
<dbReference type="Gene3D" id="3.90.550.60">
    <property type="match status" value="1"/>
</dbReference>
<accession>A0ABP9WF39</accession>
<keyword evidence="4" id="KW-0808">Transferase</keyword>
<dbReference type="InterPro" id="IPR045699">
    <property type="entry name" value="GlfT2_C"/>
</dbReference>
<comment type="caution">
    <text evidence="7">The sequence shown here is derived from an EMBL/GenBank/DDBJ whole genome shotgun (WGS) entry which is preliminary data.</text>
</comment>
<dbReference type="EMBL" id="BAABRR010000003">
    <property type="protein sequence ID" value="GAA5518455.1"/>
    <property type="molecule type" value="Genomic_DNA"/>
</dbReference>
<evidence type="ECO:0000259" key="5">
    <source>
        <dbReference type="Pfam" id="PF17994"/>
    </source>
</evidence>
<dbReference type="Pfam" id="PF19320">
    <property type="entry name" value="GlfT2_domain3"/>
    <property type="match status" value="1"/>
</dbReference>
<name>A0ABP9WF39_9MICO</name>
<dbReference type="RefSeq" id="WP_345378760.1">
    <property type="nucleotide sequence ID" value="NZ_BAABRR010000003.1"/>
</dbReference>
<evidence type="ECO:0000313" key="8">
    <source>
        <dbReference type="Proteomes" id="UP001426770"/>
    </source>
</evidence>
<evidence type="ECO:0000256" key="3">
    <source>
        <dbReference type="ARBA" id="ARBA00022676"/>
    </source>
</evidence>
<evidence type="ECO:0000256" key="4">
    <source>
        <dbReference type="ARBA" id="ARBA00022679"/>
    </source>
</evidence>
<comment type="similarity">
    <text evidence="2">Belongs to the glycosyltransferase 2 family.</text>
</comment>
<proteinExistence type="inferred from homology"/>
<dbReference type="SUPFAM" id="SSF53448">
    <property type="entry name" value="Nucleotide-diphospho-sugar transferases"/>
    <property type="match status" value="1"/>
</dbReference>
<keyword evidence="8" id="KW-1185">Reference proteome</keyword>
<dbReference type="PANTHER" id="PTHR43179:SF12">
    <property type="entry name" value="GALACTOFURANOSYLTRANSFERASE GLFT2"/>
    <property type="match status" value="1"/>
</dbReference>
<dbReference type="Pfam" id="PF17994">
    <property type="entry name" value="Glft2_N"/>
    <property type="match status" value="1"/>
</dbReference>
<organism evidence="7 8">
    <name type="scientific">Demequina sediminis</name>
    <dbReference type="NCBI Taxonomy" id="1930058"/>
    <lineage>
        <taxon>Bacteria</taxon>
        <taxon>Bacillati</taxon>
        <taxon>Actinomycetota</taxon>
        <taxon>Actinomycetes</taxon>
        <taxon>Micrococcales</taxon>
        <taxon>Demequinaceae</taxon>
        <taxon>Demequina</taxon>
    </lineage>
</organism>
<dbReference type="InterPro" id="IPR040492">
    <property type="entry name" value="GlfT2_N"/>
</dbReference>
<gene>
    <name evidence="7" type="primary">glfT2</name>
    <name evidence="7" type="ORF">Lsed01_00882</name>
</gene>
<reference evidence="7 8" key="1">
    <citation type="submission" date="2024-02" db="EMBL/GenBank/DDBJ databases">
        <title>Lysinimicrobium sediminis NBRC 112286.</title>
        <authorList>
            <person name="Ichikawa N."/>
            <person name="Katano-Makiyama Y."/>
            <person name="Hidaka K."/>
        </authorList>
    </citation>
    <scope>NUCLEOTIDE SEQUENCE [LARGE SCALE GENOMIC DNA]</scope>
    <source>
        <strain evidence="7 8">NBRC 112286</strain>
    </source>
</reference>
<evidence type="ECO:0000259" key="6">
    <source>
        <dbReference type="Pfam" id="PF19320"/>
    </source>
</evidence>
<evidence type="ECO:0000313" key="7">
    <source>
        <dbReference type="EMBL" id="GAA5518455.1"/>
    </source>
</evidence>
<dbReference type="InterPro" id="IPR029044">
    <property type="entry name" value="Nucleotide-diphossugar_trans"/>
</dbReference>
<dbReference type="Proteomes" id="UP001426770">
    <property type="component" value="Unassembled WGS sequence"/>
</dbReference>
<feature type="domain" description="Galactofuranosyltransferase GlfT2 N-terminal" evidence="5">
    <location>
        <begin position="75"/>
        <end position="186"/>
    </location>
</feature>
<dbReference type="Pfam" id="PF13641">
    <property type="entry name" value="Glyco_tranf_2_3"/>
    <property type="match status" value="1"/>
</dbReference>
<evidence type="ECO:0000256" key="1">
    <source>
        <dbReference type="ARBA" id="ARBA00004776"/>
    </source>
</evidence>
<evidence type="ECO:0000256" key="2">
    <source>
        <dbReference type="ARBA" id="ARBA00006739"/>
    </source>
</evidence>
<sequence>MTAVAPTSPVEENSVTPMRVVGRVVLPTDSDPDTLPLYLDLSNARAPREEEAESSKATTVVTLDQAPVISLADSDVKVTGRRSVLLHERAHVSFATYFNAFPAAYWRRWTDVDAVRLDIELSGPATLVIYKSNARGRTQRVELVASEGGHQAFDLPLSPFGDGGWYWFDIYATAGDVELIAAQWSVPESFARQRGTASIAITTFNRPDYCVAQLHQLGGDEILKDVIDRVYVIDQGNQLVADQPDFAEAEAGLGGRLELIRQGNLGGSGGFSRGMAETLEAGDSQYVLLLDDDVQDEPEGIYRAVMFGDFCRRPTIVGGHMFSMHDKAALHAAGERINPYTFWWAEMPGTKTEHDFGHRPLRATPWLHRRIDVDYNGWWMCLIPVEALREVGLSLPVFIKWDDSEFCLRAGEVGIPTVSLPGAAVWHVPWVDKDDSIDWQAYYHQRNRWLAALLHSPYRKGGGLPRMSFAADVKHLLSLQYSAVELRLKALEDLLEGPGHLHATIGTNLGEVRRMRAEHPDAVVTKDPAAYPITRRHRPVAKGRLPHRPSNPLAFAASAATGALRQLRPVRPEALDIPEERVAAAAAKWWRLSHLDSAVVTSADGTGTSMYIRDPKRFRSYLRRSLRLHRKAVARWSQMQREYQAALGQFTSPEQWRETFAANAVDADD</sequence>